<proteinExistence type="predicted"/>
<reference evidence="3 4" key="1">
    <citation type="submission" date="2007-09" db="EMBL/GenBank/DDBJ databases">
        <title>Draft genome sequence of Eubacterium dolichum (DSM 3991).</title>
        <authorList>
            <person name="Sudarsanam P."/>
            <person name="Ley R."/>
            <person name="Guruge J."/>
            <person name="Turnbaugh P.J."/>
            <person name="Mahowald M."/>
            <person name="Liep D."/>
            <person name="Gordon J."/>
        </authorList>
    </citation>
    <scope>NUCLEOTIDE SEQUENCE [LARGE SCALE GENOMIC DNA]</scope>
    <source>
        <strain evidence="3 4">DSM 3991</strain>
    </source>
</reference>
<feature type="domain" description="DUF4438" evidence="2">
    <location>
        <begin position="162"/>
        <end position="285"/>
    </location>
</feature>
<feature type="domain" description="DUF4438" evidence="1">
    <location>
        <begin position="29"/>
        <end position="161"/>
    </location>
</feature>
<sequence>MQMKTNKEHLVMMSVQASVDHPTMSGSGYRVGYDGYGRITMATGGIVYNYKIGDCCMGIEGDHIEPGVSMKNPNERENKAFLAFSCIGNKAKIISGEAKGRCGYVTGKHGGIDHVMAYFDRETLEMMTCDDKILVQACGLGLKLLNHREIQVMNIDPELLDKLDITEEQDGIHVPVAACVPAHLMGSGLGSSEMMLGDYDIMTQDKEANKLHGIDKLRFGDLVAVMDHDNHNGPHYLKGAISIGVVVHSDSFTSGHGPGLTIILTSRESTIHPVLDSNANIANYLNIK</sequence>
<dbReference type="HOGENOM" id="CLU_075784_0_0_9"/>
<dbReference type="AlphaFoldDB" id="A8RCR0"/>
<evidence type="ECO:0000259" key="2">
    <source>
        <dbReference type="Pfam" id="PF20999"/>
    </source>
</evidence>
<dbReference type="Gene3D" id="2.40.10.170">
    <property type="match status" value="1"/>
</dbReference>
<evidence type="ECO:0000313" key="4">
    <source>
        <dbReference type="Proteomes" id="UP000004090"/>
    </source>
</evidence>
<dbReference type="InterPro" id="IPR044910">
    <property type="entry name" value="TM_1086_SG_dom"/>
</dbReference>
<name>A8RCR0_9FIRM</name>
<dbReference type="InterPro" id="IPR044909">
    <property type="entry name" value="TM_1086_sf"/>
</dbReference>
<evidence type="ECO:0000313" key="3">
    <source>
        <dbReference type="EMBL" id="EDP10879.1"/>
    </source>
</evidence>
<dbReference type="Proteomes" id="UP000004090">
    <property type="component" value="Unassembled WGS sequence"/>
</dbReference>
<dbReference type="eggNOG" id="ENOG502Z80Y">
    <property type="taxonomic scope" value="Bacteria"/>
</dbReference>
<gene>
    <name evidence="3" type="ORF">EUBDOL_01478</name>
</gene>
<dbReference type="Gene3D" id="2.102.30.10">
    <property type="entry name" value="tm1086 (SG structure) domain"/>
    <property type="match status" value="1"/>
</dbReference>
<dbReference type="InterPro" id="IPR029433">
    <property type="entry name" value="DUF4438_N"/>
</dbReference>
<comment type="caution">
    <text evidence="3">The sequence shown here is derived from an EMBL/GenBank/DDBJ whole genome shotgun (WGS) entry which is preliminary data.</text>
</comment>
<dbReference type="Pfam" id="PF14505">
    <property type="entry name" value="DUF4438"/>
    <property type="match status" value="1"/>
</dbReference>
<dbReference type="Gene3D" id="4.10.1180.10">
    <property type="entry name" value="tm1086 domain"/>
    <property type="match status" value="1"/>
</dbReference>
<organism evidence="3 4">
    <name type="scientific">Amedibacillus dolichus DSM 3991</name>
    <dbReference type="NCBI Taxonomy" id="428127"/>
    <lineage>
        <taxon>Bacteria</taxon>
        <taxon>Bacillati</taxon>
        <taxon>Bacillota</taxon>
        <taxon>Erysipelotrichia</taxon>
        <taxon>Erysipelotrichales</taxon>
        <taxon>Erysipelotrichaceae</taxon>
        <taxon>Amedibacillus</taxon>
    </lineage>
</organism>
<protein>
    <recommendedName>
        <fullName evidence="5">DUF4438 domain-containing protein</fullName>
    </recommendedName>
</protein>
<dbReference type="Pfam" id="PF20999">
    <property type="entry name" value="DUF4438_C"/>
    <property type="match status" value="1"/>
</dbReference>
<accession>A8RCR0</accession>
<evidence type="ECO:0000259" key="1">
    <source>
        <dbReference type="Pfam" id="PF14505"/>
    </source>
</evidence>
<dbReference type="InterPro" id="IPR048399">
    <property type="entry name" value="DUF4438_C"/>
</dbReference>
<dbReference type="EMBL" id="ABAW02000021">
    <property type="protein sequence ID" value="EDP10879.1"/>
    <property type="molecule type" value="Genomic_DNA"/>
</dbReference>
<reference evidence="3 4" key="2">
    <citation type="submission" date="2007-09" db="EMBL/GenBank/DDBJ databases">
        <authorList>
            <person name="Fulton L."/>
            <person name="Clifton S."/>
            <person name="Fulton B."/>
            <person name="Xu J."/>
            <person name="Minx P."/>
            <person name="Pepin K.H."/>
            <person name="Johnson M."/>
            <person name="Thiruvilangam P."/>
            <person name="Bhonagiri V."/>
            <person name="Nash W.E."/>
            <person name="Mardis E.R."/>
            <person name="Wilson R.K."/>
        </authorList>
    </citation>
    <scope>NUCLEOTIDE SEQUENCE [LARGE SCALE GENOMIC DNA]</scope>
    <source>
        <strain evidence="3 4">DSM 3991</strain>
    </source>
</reference>
<evidence type="ECO:0008006" key="5">
    <source>
        <dbReference type="Google" id="ProtNLM"/>
    </source>
</evidence>